<dbReference type="PROSITE" id="PS50249">
    <property type="entry name" value="MPN"/>
    <property type="match status" value="1"/>
</dbReference>
<evidence type="ECO:0000256" key="2">
    <source>
        <dbReference type="ARBA" id="ARBA00022670"/>
    </source>
</evidence>
<keyword evidence="6" id="KW-0862">Zinc</keyword>
<dbReference type="OrthoDB" id="446074at2759"/>
<feature type="coiled-coil region" evidence="8">
    <location>
        <begin position="496"/>
        <end position="523"/>
    </location>
</feature>
<dbReference type="Pfam" id="PF18110">
    <property type="entry name" value="BRCC36_C"/>
    <property type="match status" value="1"/>
</dbReference>
<dbReference type="EMBL" id="JAEHOE010000029">
    <property type="protein sequence ID" value="KAG2494634.1"/>
    <property type="molecule type" value="Genomic_DNA"/>
</dbReference>
<reference evidence="10" key="1">
    <citation type="journal article" date="2020" name="bioRxiv">
        <title>Comparative genomics of Chlamydomonas.</title>
        <authorList>
            <person name="Craig R.J."/>
            <person name="Hasan A.R."/>
            <person name="Ness R.W."/>
            <person name="Keightley P.D."/>
        </authorList>
    </citation>
    <scope>NUCLEOTIDE SEQUENCE</scope>
    <source>
        <strain evidence="10">CCAP 11/70</strain>
    </source>
</reference>
<dbReference type="GO" id="GO:0006281">
    <property type="term" value="P:DNA repair"/>
    <property type="evidence" value="ECO:0007669"/>
    <property type="project" value="InterPro"/>
</dbReference>
<dbReference type="GO" id="GO:0046872">
    <property type="term" value="F:metal ion binding"/>
    <property type="evidence" value="ECO:0007669"/>
    <property type="project" value="UniProtKB-KW"/>
</dbReference>
<accession>A0A836C0M6</accession>
<dbReference type="InterPro" id="IPR000555">
    <property type="entry name" value="JAMM/MPN+_dom"/>
</dbReference>
<dbReference type="GO" id="GO:0070552">
    <property type="term" value="C:BRISC complex"/>
    <property type="evidence" value="ECO:0007669"/>
    <property type="project" value="InterPro"/>
</dbReference>
<evidence type="ECO:0000256" key="5">
    <source>
        <dbReference type="ARBA" id="ARBA00022801"/>
    </source>
</evidence>
<keyword evidence="8" id="KW-0175">Coiled coil</keyword>
<dbReference type="PANTHER" id="PTHR10410">
    <property type="entry name" value="EUKARYOTIC TRANSLATION INITIATION FACTOR 3 -RELATED"/>
    <property type="match status" value="1"/>
</dbReference>
<evidence type="ECO:0000256" key="6">
    <source>
        <dbReference type="ARBA" id="ARBA00022833"/>
    </source>
</evidence>
<dbReference type="GO" id="GO:0070536">
    <property type="term" value="P:protein K63-linked deubiquitination"/>
    <property type="evidence" value="ECO:0007669"/>
    <property type="project" value="InterPro"/>
</dbReference>
<dbReference type="GO" id="GO:0004843">
    <property type="term" value="F:cysteine-type deubiquitinase activity"/>
    <property type="evidence" value="ECO:0007669"/>
    <property type="project" value="InterPro"/>
</dbReference>
<gene>
    <name evidence="10" type="ORF">HYH03_007152</name>
</gene>
<protein>
    <recommendedName>
        <fullName evidence="9">MPN domain-containing protein</fullName>
    </recommendedName>
</protein>
<keyword evidence="3" id="KW-0479">Metal-binding</keyword>
<dbReference type="InterPro" id="IPR037518">
    <property type="entry name" value="MPN"/>
</dbReference>
<keyword evidence="11" id="KW-1185">Reference proteome</keyword>
<proteinExistence type="inferred from homology"/>
<organism evidence="10 11">
    <name type="scientific">Edaphochlamys debaryana</name>
    <dbReference type="NCBI Taxonomy" id="47281"/>
    <lineage>
        <taxon>Eukaryota</taxon>
        <taxon>Viridiplantae</taxon>
        <taxon>Chlorophyta</taxon>
        <taxon>core chlorophytes</taxon>
        <taxon>Chlorophyceae</taxon>
        <taxon>CS clade</taxon>
        <taxon>Chlamydomonadales</taxon>
        <taxon>Chlamydomonadales incertae sedis</taxon>
        <taxon>Edaphochlamys</taxon>
    </lineage>
</organism>
<dbReference type="Pfam" id="PF01398">
    <property type="entry name" value="JAB"/>
    <property type="match status" value="1"/>
</dbReference>
<keyword evidence="5" id="KW-0378">Hydrolase</keyword>
<dbReference type="SUPFAM" id="SSF102712">
    <property type="entry name" value="JAB1/MPN domain"/>
    <property type="match status" value="1"/>
</dbReference>
<evidence type="ECO:0000313" key="10">
    <source>
        <dbReference type="EMBL" id="KAG2494634.1"/>
    </source>
</evidence>
<evidence type="ECO:0000256" key="4">
    <source>
        <dbReference type="ARBA" id="ARBA00022786"/>
    </source>
</evidence>
<dbReference type="Proteomes" id="UP000612055">
    <property type="component" value="Unassembled WGS sequence"/>
</dbReference>
<keyword evidence="2" id="KW-0645">Protease</keyword>
<name>A0A836C0M6_9CHLO</name>
<evidence type="ECO:0000313" key="11">
    <source>
        <dbReference type="Proteomes" id="UP000612055"/>
    </source>
</evidence>
<evidence type="ECO:0000256" key="1">
    <source>
        <dbReference type="ARBA" id="ARBA00008021"/>
    </source>
</evidence>
<evidence type="ECO:0000259" key="9">
    <source>
        <dbReference type="PROSITE" id="PS50249"/>
    </source>
</evidence>
<dbReference type="CDD" id="cd08068">
    <property type="entry name" value="MPN_BRCC36"/>
    <property type="match status" value="1"/>
</dbReference>
<dbReference type="SMART" id="SM00232">
    <property type="entry name" value="JAB_MPN"/>
    <property type="match status" value="1"/>
</dbReference>
<dbReference type="InterPro" id="IPR040749">
    <property type="entry name" value="BRCC36_C"/>
</dbReference>
<dbReference type="AlphaFoldDB" id="A0A836C0M6"/>
<dbReference type="InterPro" id="IPR033860">
    <property type="entry name" value="MPN_BRCC36"/>
</dbReference>
<comment type="caution">
    <text evidence="10">The sequence shown here is derived from an EMBL/GenBank/DDBJ whole genome shotgun (WGS) entry which is preliminary data.</text>
</comment>
<keyword evidence="4" id="KW-0833">Ubl conjugation pathway</keyword>
<evidence type="ECO:0000256" key="8">
    <source>
        <dbReference type="SAM" id="Coils"/>
    </source>
</evidence>
<keyword evidence="7" id="KW-0482">Metalloprotease</keyword>
<evidence type="ECO:0000256" key="7">
    <source>
        <dbReference type="ARBA" id="ARBA00023049"/>
    </source>
</evidence>
<comment type="similarity">
    <text evidence="1">Belongs to the peptidase M67A family. BRCC36 subfamily.</text>
</comment>
<dbReference type="Gene3D" id="3.40.140.10">
    <property type="entry name" value="Cytidine Deaminase, domain 2"/>
    <property type="match status" value="1"/>
</dbReference>
<dbReference type="InterPro" id="IPR050242">
    <property type="entry name" value="JAMM_MPN+_peptidase_M67A"/>
</dbReference>
<dbReference type="GO" id="GO:0008237">
    <property type="term" value="F:metallopeptidase activity"/>
    <property type="evidence" value="ECO:0007669"/>
    <property type="project" value="UniProtKB-KW"/>
</dbReference>
<dbReference type="GO" id="GO:0006508">
    <property type="term" value="P:proteolysis"/>
    <property type="evidence" value="ECO:0007669"/>
    <property type="project" value="UniProtKB-KW"/>
</dbReference>
<feature type="domain" description="MPN" evidence="9">
    <location>
        <begin position="245"/>
        <end position="391"/>
    </location>
</feature>
<sequence length="531" mass="57302">MSAHSFSPADWLEFQVAPDSLPSELRIRKLIHVYPLRIKLLAAYDFRGEGELRTKVLVKDKYLRGKFSYLHNEHALEYRKRFSVLGIASAHVWGRWDLPAFGSDTNPRRSPHTFAPPVWWRPRVGASFGLGDCPPGGFGSLLRGGASAAGVLLRPFTYSVRPVLPISNNLRIKAYCDATLRLPRRLSLWVDARGLGGEVCDEEDLGPDPGGPSLLVKLQRAAIVLDVEERPPRVHFKGAMSLDKVEVTQEVLLAMLSHAHSTEAEEVMGLLLGDITDTPGGTVCRVALAFPQIRTDRRKDRVETSPEQMARCTAHAERLSKESGCRTRVVGWYHSHPHITVLPSHVDVRTQAMYQLLDPGFVGLIVSAFNRDPASQAATVQLTAFQALPAPVTAGEIAGEAAGGGPLVRKEVPLAVVPSATPLERSFSDAMVVQRILLMEEAEVHRKALAAAAGAAGAPGGGELAAVHHAGVYQAHLARLIETSLAPSLAAMGALVEQQRLQAAQLREQVAALEAAAAAQGHEPPPPPVPA</sequence>
<evidence type="ECO:0000256" key="3">
    <source>
        <dbReference type="ARBA" id="ARBA00022723"/>
    </source>
</evidence>